<name>A0ABN4HR46_9BURK</name>
<evidence type="ECO:0000256" key="1">
    <source>
        <dbReference type="ARBA" id="ARBA00023015"/>
    </source>
</evidence>
<feature type="domain" description="HTH tetR-type" evidence="5">
    <location>
        <begin position="4"/>
        <end position="64"/>
    </location>
</feature>
<dbReference type="Pfam" id="PF21993">
    <property type="entry name" value="TetR_C_13_2"/>
    <property type="match status" value="1"/>
</dbReference>
<reference evidence="7" key="1">
    <citation type="journal article" date="2015" name="Genome Announc.">
        <title>Complete Genome Sequence of Herbaspirillum hiltneri N3 (DSM 17495), Isolated from Surface-Sterilized Wheat Roots.</title>
        <authorList>
            <person name="Guizelini D."/>
            <person name="Saizaki P.M."/>
            <person name="Coimbra N.A."/>
            <person name="Weiss V.A."/>
            <person name="Faoro H."/>
            <person name="Sfeir M.Z."/>
            <person name="Baura V.A."/>
            <person name="Monteiro R.A."/>
            <person name="Chubatsu L.S."/>
            <person name="Souza E.M."/>
            <person name="Cruz L.M."/>
            <person name="Pedrosa F.O."/>
            <person name="Raittz R.T."/>
            <person name="Marchaukoski J.N."/>
            <person name="Steffens M.B."/>
        </authorList>
    </citation>
    <scope>NUCLEOTIDE SEQUENCE [LARGE SCALE GENOMIC DNA]</scope>
    <source>
        <strain evidence="7">N3</strain>
    </source>
</reference>
<evidence type="ECO:0000313" key="7">
    <source>
        <dbReference type="Proteomes" id="UP000063429"/>
    </source>
</evidence>
<dbReference type="InterPro" id="IPR009057">
    <property type="entry name" value="Homeodomain-like_sf"/>
</dbReference>
<dbReference type="Gene3D" id="1.10.357.10">
    <property type="entry name" value="Tetracycline Repressor, domain 2"/>
    <property type="match status" value="1"/>
</dbReference>
<evidence type="ECO:0000256" key="3">
    <source>
        <dbReference type="ARBA" id="ARBA00023163"/>
    </source>
</evidence>
<protein>
    <submittedName>
        <fullName evidence="6">TetR family transcriptional regulator</fullName>
    </submittedName>
</protein>
<evidence type="ECO:0000256" key="2">
    <source>
        <dbReference type="ARBA" id="ARBA00023125"/>
    </source>
</evidence>
<dbReference type="PANTHER" id="PTHR47506">
    <property type="entry name" value="TRANSCRIPTIONAL REGULATORY PROTEIN"/>
    <property type="match status" value="1"/>
</dbReference>
<keyword evidence="2 4" id="KW-0238">DNA-binding</keyword>
<dbReference type="SUPFAM" id="SSF46689">
    <property type="entry name" value="Homeodomain-like"/>
    <property type="match status" value="1"/>
</dbReference>
<dbReference type="Proteomes" id="UP000063429">
    <property type="component" value="Chromosome"/>
</dbReference>
<keyword evidence="7" id="KW-1185">Reference proteome</keyword>
<dbReference type="InterPro" id="IPR054156">
    <property type="entry name" value="YxaF_TetR_C"/>
</dbReference>
<evidence type="ECO:0000259" key="5">
    <source>
        <dbReference type="PROSITE" id="PS50977"/>
    </source>
</evidence>
<organism evidence="6 7">
    <name type="scientific">Herbaspirillum hiltneri N3</name>
    <dbReference type="NCBI Taxonomy" id="1262470"/>
    <lineage>
        <taxon>Bacteria</taxon>
        <taxon>Pseudomonadati</taxon>
        <taxon>Pseudomonadota</taxon>
        <taxon>Betaproteobacteria</taxon>
        <taxon>Burkholderiales</taxon>
        <taxon>Oxalobacteraceae</taxon>
        <taxon>Herbaspirillum</taxon>
    </lineage>
</organism>
<accession>A0ABN4HR46</accession>
<dbReference type="Pfam" id="PF00440">
    <property type="entry name" value="TetR_N"/>
    <property type="match status" value="1"/>
</dbReference>
<proteinExistence type="predicted"/>
<dbReference type="InterPro" id="IPR001647">
    <property type="entry name" value="HTH_TetR"/>
</dbReference>
<feature type="DNA-binding region" description="H-T-H motif" evidence="4">
    <location>
        <begin position="27"/>
        <end position="46"/>
    </location>
</feature>
<dbReference type="PANTHER" id="PTHR47506:SF1">
    <property type="entry name" value="HTH-TYPE TRANSCRIPTIONAL REGULATOR YJDC"/>
    <property type="match status" value="1"/>
</dbReference>
<gene>
    <name evidence="6" type="ORF">F506_00435</name>
</gene>
<keyword evidence="1" id="KW-0805">Transcription regulation</keyword>
<dbReference type="RefSeq" id="WP_053194755.1">
    <property type="nucleotide sequence ID" value="NZ_CP011409.1"/>
</dbReference>
<dbReference type="EMBL" id="CP011409">
    <property type="protein sequence ID" value="AKZ61331.1"/>
    <property type="molecule type" value="Genomic_DNA"/>
</dbReference>
<dbReference type="InterPro" id="IPR036271">
    <property type="entry name" value="Tet_transcr_reg_TetR-rel_C_sf"/>
</dbReference>
<evidence type="ECO:0000313" key="6">
    <source>
        <dbReference type="EMBL" id="AKZ61331.1"/>
    </source>
</evidence>
<dbReference type="PROSITE" id="PS50977">
    <property type="entry name" value="HTH_TETR_2"/>
    <property type="match status" value="1"/>
</dbReference>
<sequence>MAAGTQRDELIPVLAEIFRAYGYEGASLARITEGTGLGKGSLYNLFPGGKDEMANAVLSHIDGWFQREVFVPLRETADAMAGIDRMFDEVKRYFLSGRKVCLVGVFALVNVRDRFADKVKSYFVDWAAALHAALQRGGYEVDEAAALTEEILAGIQGALVLARAVDDPDIFVRTLDRLQQRLQASTV</sequence>
<keyword evidence="3" id="KW-0804">Transcription</keyword>
<dbReference type="SUPFAM" id="SSF48498">
    <property type="entry name" value="Tetracyclin repressor-like, C-terminal domain"/>
    <property type="match status" value="1"/>
</dbReference>
<evidence type="ECO:0000256" key="4">
    <source>
        <dbReference type="PROSITE-ProRule" id="PRU00335"/>
    </source>
</evidence>